<protein>
    <recommendedName>
        <fullName evidence="7">Trichoplein keratin filament-binding protein</fullName>
    </recommendedName>
</protein>
<accession>A0AAD9RFQ9</accession>
<dbReference type="EMBL" id="JAIFRP010000130">
    <property type="protein sequence ID" value="KAK2578937.1"/>
    <property type="molecule type" value="Genomic_DNA"/>
</dbReference>
<proteinExistence type="predicted"/>
<evidence type="ECO:0000313" key="6">
    <source>
        <dbReference type="Proteomes" id="UP001258017"/>
    </source>
</evidence>
<evidence type="ECO:0000313" key="5">
    <source>
        <dbReference type="EMBL" id="KAK2578937.1"/>
    </source>
</evidence>
<evidence type="ECO:0000256" key="3">
    <source>
        <dbReference type="ARBA" id="ARBA00023273"/>
    </source>
</evidence>
<evidence type="ECO:0000256" key="2">
    <source>
        <dbReference type="ARBA" id="ARBA00023069"/>
    </source>
</evidence>
<feature type="coiled-coil region" evidence="4">
    <location>
        <begin position="212"/>
        <end position="441"/>
    </location>
</feature>
<evidence type="ECO:0000256" key="4">
    <source>
        <dbReference type="SAM" id="Coils"/>
    </source>
</evidence>
<gene>
    <name evidence="5" type="ORF">KPH14_011142</name>
</gene>
<comment type="caution">
    <text evidence="5">The sequence shown here is derived from an EMBL/GenBank/DDBJ whole genome shotgun (WGS) entry which is preliminary data.</text>
</comment>
<keyword evidence="6" id="KW-1185">Reference proteome</keyword>
<comment type="subcellular location">
    <subcellularLocation>
        <location evidence="1">Cell projection</location>
        <location evidence="1">Cilium</location>
    </subcellularLocation>
</comment>
<sequence length="539" mass="65133">MSLLPLPRVECGPSRRRKYPPDVVGTANVAFGHRLRDRGVCRIVKVRESIFDKLAEREERERRHYENFLKCWEFEKETNRKRRVRAVRHRVEQGMQAYEEGVNARREKLRELITQEELELTREIVDQAQHGDDSRMEEMREETERLRRQQEEQRLAILAAKRMQQYIARCPEVRERLLKRHAKEAKICNLVQMAENEAKRKAEKELEELWHELMLREVKAKEEREIEDLKNRSHQERDVLTTLAKQVAGKLALEEEEKRVKKEEREYLERLWENVRKEETKKLEEERKKREALKKELEEQAMTAKRILVERAREEKRIDDTLNDLAKEELEKEKAAIKETSAALRKELLAYLKYLEELREEEARRNLEVDKIVEESMKDAHARRNLAVKRFKEMRERNLREVLRVLDEQVKQKREKEEEERRSMEQEKKLLEKEIESNAKLCVIAREENKMSMIHYGKELMEQQKYVEALRRKEKEEDERIYRVGLKREDEYQKLIEELLNASETITPHPFKLLLREYETRLVAEKQGLCYCPPPLPPV</sequence>
<evidence type="ECO:0000256" key="1">
    <source>
        <dbReference type="ARBA" id="ARBA00004138"/>
    </source>
</evidence>
<dbReference type="Proteomes" id="UP001258017">
    <property type="component" value="Unassembled WGS sequence"/>
</dbReference>
<dbReference type="PANTHER" id="PTHR31183:SF1">
    <property type="entry name" value="CILIA- AND FLAGELLA-ASSOCIATED PROTEIN 53"/>
    <property type="match status" value="1"/>
</dbReference>
<keyword evidence="3" id="KW-0966">Cell projection</keyword>
<dbReference type="AlphaFoldDB" id="A0AAD9RFQ9"/>
<keyword evidence="2" id="KW-0969">Cilium</keyword>
<dbReference type="PANTHER" id="PTHR31183">
    <property type="entry name" value="TRICHOPLEIN KERATIN FILAMENT-BINDING PROTEIN FAMILY MEMBER"/>
    <property type="match status" value="1"/>
</dbReference>
<name>A0AAD9RFQ9_9HYME</name>
<dbReference type="GO" id="GO:0005929">
    <property type="term" value="C:cilium"/>
    <property type="evidence" value="ECO:0007669"/>
    <property type="project" value="UniProtKB-SubCell"/>
</dbReference>
<evidence type="ECO:0008006" key="7">
    <source>
        <dbReference type="Google" id="ProtNLM"/>
    </source>
</evidence>
<reference evidence="5" key="1">
    <citation type="submission" date="2021-08" db="EMBL/GenBank/DDBJ databases">
        <authorList>
            <person name="Misof B."/>
            <person name="Oliver O."/>
            <person name="Podsiadlowski L."/>
            <person name="Donath A."/>
            <person name="Peters R."/>
            <person name="Mayer C."/>
            <person name="Rust J."/>
            <person name="Gunkel S."/>
            <person name="Lesny P."/>
            <person name="Martin S."/>
            <person name="Oeyen J.P."/>
            <person name="Petersen M."/>
            <person name="Panagiotis P."/>
            <person name="Wilbrandt J."/>
            <person name="Tanja T."/>
        </authorList>
    </citation>
    <scope>NUCLEOTIDE SEQUENCE</scope>
    <source>
        <strain evidence="5">GBR_01_08_01A</strain>
        <tissue evidence="5">Thorax + abdomen</tissue>
    </source>
</reference>
<organism evidence="5 6">
    <name type="scientific">Odynerus spinipes</name>
    <dbReference type="NCBI Taxonomy" id="1348599"/>
    <lineage>
        <taxon>Eukaryota</taxon>
        <taxon>Metazoa</taxon>
        <taxon>Ecdysozoa</taxon>
        <taxon>Arthropoda</taxon>
        <taxon>Hexapoda</taxon>
        <taxon>Insecta</taxon>
        <taxon>Pterygota</taxon>
        <taxon>Neoptera</taxon>
        <taxon>Endopterygota</taxon>
        <taxon>Hymenoptera</taxon>
        <taxon>Apocrita</taxon>
        <taxon>Aculeata</taxon>
        <taxon>Vespoidea</taxon>
        <taxon>Vespidae</taxon>
        <taxon>Eumeninae</taxon>
        <taxon>Odynerus</taxon>
    </lineage>
</organism>
<reference evidence="5" key="2">
    <citation type="journal article" date="2023" name="Commun. Biol.">
        <title>Intrasexual cuticular hydrocarbon dimorphism in a wasp sheds light on hydrocarbon biosynthesis genes in Hymenoptera.</title>
        <authorList>
            <person name="Moris V.C."/>
            <person name="Podsiadlowski L."/>
            <person name="Martin S."/>
            <person name="Oeyen J.P."/>
            <person name="Donath A."/>
            <person name="Petersen M."/>
            <person name="Wilbrandt J."/>
            <person name="Misof B."/>
            <person name="Liedtke D."/>
            <person name="Thamm M."/>
            <person name="Scheiner R."/>
            <person name="Schmitt T."/>
            <person name="Niehuis O."/>
        </authorList>
    </citation>
    <scope>NUCLEOTIDE SEQUENCE</scope>
    <source>
        <strain evidence="5">GBR_01_08_01A</strain>
    </source>
</reference>
<dbReference type="InterPro" id="IPR043596">
    <property type="entry name" value="CFAP53/TCHP"/>
</dbReference>
<keyword evidence="4" id="KW-0175">Coiled coil</keyword>